<name>A0ABY4VGB6_9GAMM</name>
<dbReference type="Pfam" id="PF08450">
    <property type="entry name" value="SGL"/>
    <property type="match status" value="2"/>
</dbReference>
<gene>
    <name evidence="2" type="ORF">MJO52_09535</name>
</gene>
<dbReference type="SUPFAM" id="SSF63829">
    <property type="entry name" value="Calcium-dependent phosphotriesterase"/>
    <property type="match status" value="1"/>
</dbReference>
<reference evidence="2" key="1">
    <citation type="submission" date="2022-02" db="EMBL/GenBank/DDBJ databases">
        <title>Coral-associated bacteria.</title>
        <authorList>
            <person name="Tang K."/>
            <person name="Wang X."/>
        </authorList>
    </citation>
    <scope>NUCLEOTIDE SEQUENCE</scope>
    <source>
        <strain evidence="2">SCSIO 43006</strain>
    </source>
</reference>
<evidence type="ECO:0000259" key="1">
    <source>
        <dbReference type="Pfam" id="PF08450"/>
    </source>
</evidence>
<dbReference type="PANTHER" id="PTHR47572:SF5">
    <property type="entry name" value="BLR2277 PROTEIN"/>
    <property type="match status" value="1"/>
</dbReference>
<proteinExistence type="predicted"/>
<sequence length="297" mass="32698">MLNSDLQEPEGPVCLPDGQIFVAEMSSARNCVSRIDIRGGYHQVGHPGWRPNGMAIDGDGNFWIAGGGGKRLVRMRPDGTVLNTYEGPADRPYLWPNDLVFSQNGLLYMTDSGIDPDSFVEGQAIRPDFRKCDYDGRVFEIDPRNGYVLRLVDTGLFFPNGIAFDADDLLYVAETLTGNIYRYDLSSSAPCEPELFGNVNLGSPEEFIGPDGMAFGDDGRLYCAVFGQGDVSVLDHDGRVAERIPTCGKRPTNIAFCEDQKDGAVVTVLDAGCLEWFGLSCRGRDLYRPKIQDLSRE</sequence>
<organism evidence="2 3">
    <name type="scientific">Microbulbifer variabilis</name>
    <dbReference type="NCBI Taxonomy" id="266805"/>
    <lineage>
        <taxon>Bacteria</taxon>
        <taxon>Pseudomonadati</taxon>
        <taxon>Pseudomonadota</taxon>
        <taxon>Gammaproteobacteria</taxon>
        <taxon>Cellvibrionales</taxon>
        <taxon>Microbulbiferaceae</taxon>
        <taxon>Microbulbifer</taxon>
    </lineage>
</organism>
<keyword evidence="3" id="KW-1185">Reference proteome</keyword>
<dbReference type="Proteomes" id="UP001055658">
    <property type="component" value="Chromosome"/>
</dbReference>
<dbReference type="Gene3D" id="2.120.10.30">
    <property type="entry name" value="TolB, C-terminal domain"/>
    <property type="match status" value="1"/>
</dbReference>
<dbReference type="InterPro" id="IPR051262">
    <property type="entry name" value="SMP-30/CGR1_Lactonase"/>
</dbReference>
<feature type="domain" description="SMP-30/Gluconolactonase/LRE-like region" evidence="1">
    <location>
        <begin position="95"/>
        <end position="267"/>
    </location>
</feature>
<accession>A0ABY4VGB6</accession>
<evidence type="ECO:0000313" key="3">
    <source>
        <dbReference type="Proteomes" id="UP001055658"/>
    </source>
</evidence>
<dbReference type="PANTHER" id="PTHR47572">
    <property type="entry name" value="LIPOPROTEIN-RELATED"/>
    <property type="match status" value="1"/>
</dbReference>
<dbReference type="InterPro" id="IPR011042">
    <property type="entry name" value="6-blade_b-propeller_TolB-like"/>
</dbReference>
<dbReference type="EMBL" id="CP092418">
    <property type="protein sequence ID" value="USD23358.1"/>
    <property type="molecule type" value="Genomic_DNA"/>
</dbReference>
<feature type="domain" description="SMP-30/Gluconolactonase/LRE-like region" evidence="1">
    <location>
        <begin position="50"/>
        <end position="92"/>
    </location>
</feature>
<dbReference type="RefSeq" id="WP_252085705.1">
    <property type="nucleotide sequence ID" value="NZ_CP092418.1"/>
</dbReference>
<protein>
    <submittedName>
        <fullName evidence="2">SMP-30/gluconolactonase/LRE family protein</fullName>
    </submittedName>
</protein>
<evidence type="ECO:0000313" key="2">
    <source>
        <dbReference type="EMBL" id="USD23358.1"/>
    </source>
</evidence>
<dbReference type="InterPro" id="IPR013658">
    <property type="entry name" value="SGL"/>
</dbReference>